<dbReference type="CDD" id="cd10442">
    <property type="entry name" value="GIY-YIG_PLEs"/>
    <property type="match status" value="1"/>
</dbReference>
<keyword evidence="1" id="KW-0255">Endonuclease</keyword>
<dbReference type="PANTHER" id="PTHR21301:SF10">
    <property type="entry name" value="REVERSE TRANSCRIPTASE DOMAIN-CONTAINING PROTEIN"/>
    <property type="match status" value="1"/>
</dbReference>
<dbReference type="InterPro" id="IPR035901">
    <property type="entry name" value="GIY-YIG_endonuc_sf"/>
</dbReference>
<sequence length="263" mass="30364">DDFGCHAKQLKTSLLLKEYPASIVDDAILKARALDRNKVLSSHKSQDNERQTNLVLTHSSNMPRVNNILSKHFNIIQQSSHLSLIFNQPLRAVYRRRRNLKDILVKSKTTSNTNRNPGCQPCRKPRCKVCSHVRTTNIAKGTFSDFTFRIKETLNCDNKNVVYMLHCSVCGMEYIGQTGTPFRLRFNNHKAHIHALPNLPFSRHLCLPHHTFESIQVILLQSGFQTSRQREQRESYFIHKFRTLTHGKNENLGNFAFLKSLPN</sequence>
<organism evidence="1">
    <name type="scientific">Amblyomma aureolatum</name>
    <dbReference type="NCBI Taxonomy" id="187763"/>
    <lineage>
        <taxon>Eukaryota</taxon>
        <taxon>Metazoa</taxon>
        <taxon>Ecdysozoa</taxon>
        <taxon>Arthropoda</taxon>
        <taxon>Chelicerata</taxon>
        <taxon>Arachnida</taxon>
        <taxon>Acari</taxon>
        <taxon>Parasitiformes</taxon>
        <taxon>Ixodida</taxon>
        <taxon>Ixodoidea</taxon>
        <taxon>Ixodidae</taxon>
        <taxon>Amblyomminae</taxon>
        <taxon>Amblyomma</taxon>
    </lineage>
</organism>
<dbReference type="Gene3D" id="3.40.1440.10">
    <property type="entry name" value="GIY-YIG endonuclease"/>
    <property type="match status" value="1"/>
</dbReference>
<evidence type="ECO:0000313" key="1">
    <source>
        <dbReference type="EMBL" id="JAT93803.1"/>
    </source>
</evidence>
<dbReference type="AlphaFoldDB" id="A0A1E1X3H0"/>
<name>A0A1E1X3H0_9ACAR</name>
<proteinExistence type="evidence at transcript level"/>
<dbReference type="GO" id="GO:0004519">
    <property type="term" value="F:endonuclease activity"/>
    <property type="evidence" value="ECO:0007669"/>
    <property type="project" value="UniProtKB-KW"/>
</dbReference>
<dbReference type="EMBL" id="GFAC01005385">
    <property type="protein sequence ID" value="JAT93803.1"/>
    <property type="molecule type" value="mRNA"/>
</dbReference>
<accession>A0A1E1X3H0</accession>
<reference evidence="1" key="1">
    <citation type="journal article" date="2017" name="Front. Cell. Infect. Microbiol.">
        <title>The Distinct Transcriptional Response of the Midgut of Amblyomma sculptum and Amblyomma aureolatum Ticks to Rickettsia rickettsii Correlates to Their Differences in Susceptibility to Infection.</title>
        <authorList>
            <person name="Martins L.A."/>
            <person name="Galletti M.F.B.M."/>
            <person name="Ribeiro J.M."/>
            <person name="Fujita A."/>
            <person name="Costa F.B."/>
            <person name="Labruna M.B."/>
            <person name="Daffre S."/>
            <person name="Fogaca A.C."/>
        </authorList>
    </citation>
    <scope>NUCLEOTIDE SEQUENCE</scope>
</reference>
<keyword evidence="1" id="KW-0378">Hydrolase</keyword>
<keyword evidence="1" id="KW-0540">Nuclease</keyword>
<dbReference type="PANTHER" id="PTHR21301">
    <property type="entry name" value="REVERSE TRANSCRIPTASE"/>
    <property type="match status" value="1"/>
</dbReference>
<feature type="non-terminal residue" evidence="1">
    <location>
        <position position="1"/>
    </location>
</feature>
<protein>
    <submittedName>
        <fullName evidence="1">Putative catalytic giy-yig endonuclease domain of penelope-like elements</fullName>
    </submittedName>
</protein>